<dbReference type="EMBL" id="JABCRI010000007">
    <property type="protein sequence ID" value="KAF8402637.1"/>
    <property type="molecule type" value="Genomic_DNA"/>
</dbReference>
<protein>
    <submittedName>
        <fullName evidence="2">Uncharacterized protein</fullName>
    </submittedName>
</protein>
<evidence type="ECO:0000313" key="3">
    <source>
        <dbReference type="Proteomes" id="UP000655225"/>
    </source>
</evidence>
<feature type="region of interest" description="Disordered" evidence="1">
    <location>
        <begin position="1"/>
        <end position="20"/>
    </location>
</feature>
<name>A0A834ZHD5_TETSI</name>
<organism evidence="2 3">
    <name type="scientific">Tetracentron sinense</name>
    <name type="common">Spur-leaf</name>
    <dbReference type="NCBI Taxonomy" id="13715"/>
    <lineage>
        <taxon>Eukaryota</taxon>
        <taxon>Viridiplantae</taxon>
        <taxon>Streptophyta</taxon>
        <taxon>Embryophyta</taxon>
        <taxon>Tracheophyta</taxon>
        <taxon>Spermatophyta</taxon>
        <taxon>Magnoliopsida</taxon>
        <taxon>Trochodendrales</taxon>
        <taxon>Trochodendraceae</taxon>
        <taxon>Tetracentron</taxon>
    </lineage>
</organism>
<comment type="caution">
    <text evidence="2">The sequence shown here is derived from an EMBL/GenBank/DDBJ whole genome shotgun (WGS) entry which is preliminary data.</text>
</comment>
<gene>
    <name evidence="2" type="ORF">HHK36_010726</name>
</gene>
<evidence type="ECO:0000256" key="1">
    <source>
        <dbReference type="SAM" id="MobiDB-lite"/>
    </source>
</evidence>
<accession>A0A834ZHD5</accession>
<keyword evidence="3" id="KW-1185">Reference proteome</keyword>
<reference evidence="2 3" key="1">
    <citation type="submission" date="2020-04" db="EMBL/GenBank/DDBJ databases">
        <title>Plant Genome Project.</title>
        <authorList>
            <person name="Zhang R.-G."/>
        </authorList>
    </citation>
    <scope>NUCLEOTIDE SEQUENCE [LARGE SCALE GENOMIC DNA]</scope>
    <source>
        <strain evidence="2">YNK0</strain>
        <tissue evidence="2">Leaf</tissue>
    </source>
</reference>
<proteinExistence type="predicted"/>
<dbReference type="Proteomes" id="UP000655225">
    <property type="component" value="Unassembled WGS sequence"/>
</dbReference>
<sequence length="96" mass="10800">MIKGARRRLVPPDKKDVHRKPHVSLKVENPSRPINLKEVSNGAKFAQKKTSQSAVEKLEPECNSENLILITVLDVSGFLTPPSRNSFVRLVFSIYC</sequence>
<evidence type="ECO:0000313" key="2">
    <source>
        <dbReference type="EMBL" id="KAF8402637.1"/>
    </source>
</evidence>
<dbReference type="AlphaFoldDB" id="A0A834ZHD5"/>